<accession>A0AAP0HPL9</accession>
<dbReference type="AlphaFoldDB" id="A0AAP0HPL9"/>
<name>A0AAP0HPL9_9MAGN</name>
<evidence type="ECO:0000313" key="2">
    <source>
        <dbReference type="Proteomes" id="UP001419268"/>
    </source>
</evidence>
<dbReference type="Proteomes" id="UP001419268">
    <property type="component" value="Unassembled WGS sequence"/>
</dbReference>
<reference evidence="1 2" key="1">
    <citation type="submission" date="2024-01" db="EMBL/GenBank/DDBJ databases">
        <title>Genome assemblies of Stephania.</title>
        <authorList>
            <person name="Yang L."/>
        </authorList>
    </citation>
    <scope>NUCLEOTIDE SEQUENCE [LARGE SCALE GENOMIC DNA]</scope>
    <source>
        <strain evidence="1">JXDWG</strain>
        <tissue evidence="1">Leaf</tissue>
    </source>
</reference>
<keyword evidence="2" id="KW-1185">Reference proteome</keyword>
<gene>
    <name evidence="1" type="ORF">Scep_025713</name>
</gene>
<dbReference type="EMBL" id="JBBNAG010000011">
    <property type="protein sequence ID" value="KAK9094244.1"/>
    <property type="molecule type" value="Genomic_DNA"/>
</dbReference>
<sequence>MNWEAFLYHVESKLGGLYFTLNILFELLLQVLAFFPSSEGLEVIWSSVVKIGQSLYREAPRMNPFRPDQKTPVK</sequence>
<organism evidence="1 2">
    <name type="scientific">Stephania cephalantha</name>
    <dbReference type="NCBI Taxonomy" id="152367"/>
    <lineage>
        <taxon>Eukaryota</taxon>
        <taxon>Viridiplantae</taxon>
        <taxon>Streptophyta</taxon>
        <taxon>Embryophyta</taxon>
        <taxon>Tracheophyta</taxon>
        <taxon>Spermatophyta</taxon>
        <taxon>Magnoliopsida</taxon>
        <taxon>Ranunculales</taxon>
        <taxon>Menispermaceae</taxon>
        <taxon>Menispermoideae</taxon>
        <taxon>Cissampelideae</taxon>
        <taxon>Stephania</taxon>
    </lineage>
</organism>
<comment type="caution">
    <text evidence="1">The sequence shown here is derived from an EMBL/GenBank/DDBJ whole genome shotgun (WGS) entry which is preliminary data.</text>
</comment>
<protein>
    <submittedName>
        <fullName evidence="1">Uncharacterized protein</fullName>
    </submittedName>
</protein>
<proteinExistence type="predicted"/>
<evidence type="ECO:0000313" key="1">
    <source>
        <dbReference type="EMBL" id="KAK9094244.1"/>
    </source>
</evidence>